<name>A0ABW4JE82_9BACL</name>
<dbReference type="EC" id="2.7.13.3" evidence="3"/>
<gene>
    <name evidence="16" type="ORF">ACFSB2_05765</name>
</gene>
<dbReference type="Gene3D" id="3.30.565.10">
    <property type="entry name" value="Histidine kinase-like ATPase, C-terminal domain"/>
    <property type="match status" value="1"/>
</dbReference>
<dbReference type="SUPFAM" id="SSF47384">
    <property type="entry name" value="Homodimeric domain of signal transducing histidine kinase"/>
    <property type="match status" value="1"/>
</dbReference>
<sequence>MSRQSLKSRLIWWTIIWGGVILMVYTFVYMTTFQDRNFQSFKRVLQLEIENLVGQGVNNLANNEMTTDWQRYVEVTDSAIYLTDNQGTELFEVKSPLFNRVKMSDMINNLAKEQIPPPGKDITTVFWRYPYKWHDKDGSHQVVAATRYVKFLNGTTGELTLFSLTDSLRHQMWQTLRLLLAIDFVILGLFALGMHRLIVRGLRPLGKLMEGIQAVEWKQSERLTLNRLPAELASLQQSINHLLAKIDTGVQEQNRFIADASHELRTPLAIINGHANLLRRWGNKNERVWEPAVRNIVSEVERLQRLVDHLLWMARTEDASAPSVPGMTSTELEMLFNQIRDDVVILRPMLQLDYMVHLTKDTRAYIDKDDLHQILLILIDNAQRHTPDGGRIELMATGDEMAVRFTVSDNGEGIPQDVLPHVFDRFYRADDGRGRGKGSGLGLSISKKIVEIYEGKIYVHSRVNKGTTVVILIPMQRRLQDGIAAETDTRQKGAADSAGQRNTRLDAEAHSSDNQ</sequence>
<evidence type="ECO:0000256" key="9">
    <source>
        <dbReference type="ARBA" id="ARBA00022840"/>
    </source>
</evidence>
<comment type="subcellular location">
    <subcellularLocation>
        <location evidence="2">Membrane</location>
    </subcellularLocation>
</comment>
<comment type="catalytic activity">
    <reaction evidence="1">
        <text>ATP + protein L-histidine = ADP + protein N-phospho-L-histidine.</text>
        <dbReference type="EC" id="2.7.13.3"/>
    </reaction>
</comment>
<dbReference type="SMART" id="SM00387">
    <property type="entry name" value="HATPase_c"/>
    <property type="match status" value="1"/>
</dbReference>
<reference evidence="17" key="1">
    <citation type="journal article" date="2019" name="Int. J. Syst. Evol. Microbiol.">
        <title>The Global Catalogue of Microorganisms (GCM) 10K type strain sequencing project: providing services to taxonomists for standard genome sequencing and annotation.</title>
        <authorList>
            <consortium name="The Broad Institute Genomics Platform"/>
            <consortium name="The Broad Institute Genome Sequencing Center for Infectious Disease"/>
            <person name="Wu L."/>
            <person name="Ma J."/>
        </authorList>
    </citation>
    <scope>NUCLEOTIDE SEQUENCE [LARGE SCALE GENOMIC DNA]</scope>
    <source>
        <strain evidence="17">CGMCC 1.12286</strain>
    </source>
</reference>
<dbReference type="CDD" id="cd00075">
    <property type="entry name" value="HATPase"/>
    <property type="match status" value="1"/>
</dbReference>
<evidence type="ECO:0000256" key="5">
    <source>
        <dbReference type="ARBA" id="ARBA00022679"/>
    </source>
</evidence>
<keyword evidence="6 14" id="KW-0812">Transmembrane</keyword>
<dbReference type="RefSeq" id="WP_377942087.1">
    <property type="nucleotide sequence ID" value="NZ_JBHUCX010000018.1"/>
</dbReference>
<proteinExistence type="predicted"/>
<dbReference type="InterPro" id="IPR050428">
    <property type="entry name" value="TCS_sensor_his_kinase"/>
</dbReference>
<feature type="domain" description="Histidine kinase" evidence="15">
    <location>
        <begin position="259"/>
        <end position="477"/>
    </location>
</feature>
<dbReference type="GO" id="GO:0016301">
    <property type="term" value="F:kinase activity"/>
    <property type="evidence" value="ECO:0007669"/>
    <property type="project" value="UniProtKB-KW"/>
</dbReference>
<feature type="region of interest" description="Disordered" evidence="13">
    <location>
        <begin position="486"/>
        <end position="515"/>
    </location>
</feature>
<keyword evidence="10 14" id="KW-1133">Transmembrane helix</keyword>
<dbReference type="Pfam" id="PF00512">
    <property type="entry name" value="HisKA"/>
    <property type="match status" value="1"/>
</dbReference>
<accession>A0ABW4JE82</accession>
<keyword evidence="9" id="KW-0067">ATP-binding</keyword>
<dbReference type="CDD" id="cd00082">
    <property type="entry name" value="HisKA"/>
    <property type="match status" value="1"/>
</dbReference>
<evidence type="ECO:0000256" key="14">
    <source>
        <dbReference type="SAM" id="Phobius"/>
    </source>
</evidence>
<evidence type="ECO:0000256" key="6">
    <source>
        <dbReference type="ARBA" id="ARBA00022692"/>
    </source>
</evidence>
<dbReference type="PROSITE" id="PS50109">
    <property type="entry name" value="HIS_KIN"/>
    <property type="match status" value="1"/>
</dbReference>
<evidence type="ECO:0000313" key="17">
    <source>
        <dbReference type="Proteomes" id="UP001597079"/>
    </source>
</evidence>
<evidence type="ECO:0000256" key="3">
    <source>
        <dbReference type="ARBA" id="ARBA00012438"/>
    </source>
</evidence>
<keyword evidence="4" id="KW-0597">Phosphoprotein</keyword>
<comment type="caution">
    <text evidence="16">The sequence shown here is derived from an EMBL/GenBank/DDBJ whole genome shotgun (WGS) entry which is preliminary data.</text>
</comment>
<evidence type="ECO:0000256" key="10">
    <source>
        <dbReference type="ARBA" id="ARBA00022989"/>
    </source>
</evidence>
<feature type="compositionally biased region" description="Basic and acidic residues" evidence="13">
    <location>
        <begin position="503"/>
        <end position="515"/>
    </location>
</feature>
<organism evidence="16 17">
    <name type="scientific">Alicyclobacillus fodiniaquatilis</name>
    <dbReference type="NCBI Taxonomy" id="1661150"/>
    <lineage>
        <taxon>Bacteria</taxon>
        <taxon>Bacillati</taxon>
        <taxon>Bacillota</taxon>
        <taxon>Bacilli</taxon>
        <taxon>Bacillales</taxon>
        <taxon>Alicyclobacillaceae</taxon>
        <taxon>Alicyclobacillus</taxon>
    </lineage>
</organism>
<keyword evidence="7" id="KW-0547">Nucleotide-binding</keyword>
<dbReference type="Proteomes" id="UP001597079">
    <property type="component" value="Unassembled WGS sequence"/>
</dbReference>
<evidence type="ECO:0000256" key="8">
    <source>
        <dbReference type="ARBA" id="ARBA00022777"/>
    </source>
</evidence>
<dbReference type="SUPFAM" id="SSF55874">
    <property type="entry name" value="ATPase domain of HSP90 chaperone/DNA topoisomerase II/histidine kinase"/>
    <property type="match status" value="1"/>
</dbReference>
<dbReference type="InterPro" id="IPR036097">
    <property type="entry name" value="HisK_dim/P_sf"/>
</dbReference>
<keyword evidence="5" id="KW-0808">Transferase</keyword>
<dbReference type="InterPro" id="IPR003661">
    <property type="entry name" value="HisK_dim/P_dom"/>
</dbReference>
<evidence type="ECO:0000259" key="15">
    <source>
        <dbReference type="PROSITE" id="PS50109"/>
    </source>
</evidence>
<dbReference type="InterPro" id="IPR036890">
    <property type="entry name" value="HATPase_C_sf"/>
</dbReference>
<evidence type="ECO:0000256" key="4">
    <source>
        <dbReference type="ARBA" id="ARBA00022553"/>
    </source>
</evidence>
<dbReference type="Gene3D" id="1.10.287.130">
    <property type="match status" value="1"/>
</dbReference>
<dbReference type="PANTHER" id="PTHR45436:SF5">
    <property type="entry name" value="SENSOR HISTIDINE KINASE TRCS"/>
    <property type="match status" value="1"/>
</dbReference>
<feature type="transmembrane region" description="Helical" evidence="14">
    <location>
        <begin position="12"/>
        <end position="33"/>
    </location>
</feature>
<dbReference type="PANTHER" id="PTHR45436">
    <property type="entry name" value="SENSOR HISTIDINE KINASE YKOH"/>
    <property type="match status" value="1"/>
</dbReference>
<dbReference type="PRINTS" id="PR00344">
    <property type="entry name" value="BCTRLSENSOR"/>
</dbReference>
<evidence type="ECO:0000256" key="11">
    <source>
        <dbReference type="ARBA" id="ARBA00023012"/>
    </source>
</evidence>
<feature type="transmembrane region" description="Helical" evidence="14">
    <location>
        <begin position="178"/>
        <end position="198"/>
    </location>
</feature>
<keyword evidence="8 16" id="KW-0418">Kinase</keyword>
<protein>
    <recommendedName>
        <fullName evidence="3">histidine kinase</fullName>
        <ecNumber evidence="3">2.7.13.3</ecNumber>
    </recommendedName>
</protein>
<evidence type="ECO:0000256" key="1">
    <source>
        <dbReference type="ARBA" id="ARBA00000085"/>
    </source>
</evidence>
<evidence type="ECO:0000256" key="7">
    <source>
        <dbReference type="ARBA" id="ARBA00022741"/>
    </source>
</evidence>
<keyword evidence="11" id="KW-0902">Two-component regulatory system</keyword>
<dbReference type="InterPro" id="IPR003594">
    <property type="entry name" value="HATPase_dom"/>
</dbReference>
<dbReference type="SMART" id="SM00388">
    <property type="entry name" value="HisKA"/>
    <property type="match status" value="1"/>
</dbReference>
<keyword evidence="17" id="KW-1185">Reference proteome</keyword>
<keyword evidence="12 14" id="KW-0472">Membrane</keyword>
<dbReference type="EMBL" id="JBHUCX010000018">
    <property type="protein sequence ID" value="MFD1674220.1"/>
    <property type="molecule type" value="Genomic_DNA"/>
</dbReference>
<evidence type="ECO:0000256" key="2">
    <source>
        <dbReference type="ARBA" id="ARBA00004370"/>
    </source>
</evidence>
<dbReference type="Pfam" id="PF02518">
    <property type="entry name" value="HATPase_c"/>
    <property type="match status" value="1"/>
</dbReference>
<evidence type="ECO:0000256" key="13">
    <source>
        <dbReference type="SAM" id="MobiDB-lite"/>
    </source>
</evidence>
<dbReference type="InterPro" id="IPR005467">
    <property type="entry name" value="His_kinase_dom"/>
</dbReference>
<evidence type="ECO:0000313" key="16">
    <source>
        <dbReference type="EMBL" id="MFD1674220.1"/>
    </source>
</evidence>
<evidence type="ECO:0000256" key="12">
    <source>
        <dbReference type="ARBA" id="ARBA00023136"/>
    </source>
</evidence>
<dbReference type="InterPro" id="IPR004358">
    <property type="entry name" value="Sig_transdc_His_kin-like_C"/>
</dbReference>